<evidence type="ECO:0000313" key="2">
    <source>
        <dbReference type="EMBL" id="REC67995.1"/>
    </source>
</evidence>
<accession>A0A3D9CQC1</accession>
<evidence type="ECO:0000313" key="3">
    <source>
        <dbReference type="Proteomes" id="UP000256769"/>
    </source>
</evidence>
<dbReference type="InterPro" id="IPR006175">
    <property type="entry name" value="YjgF/YER057c/UK114"/>
</dbReference>
<sequence length="132" mass="15027">MSCNVEKNIKISNHTDLPKAIGPYSHSTSYDNLIFVSGQIGLDKNTNSLKNGIEEQTVQIMENLKIILQNNQSDLQHITKTTIFLTDMKNFETINQIYGRYFHGRFPARSTIEVVSLPRNAEVEIECIAVKR</sequence>
<keyword evidence="3" id="KW-1185">Reference proteome</keyword>
<dbReference type="GO" id="GO:0019239">
    <property type="term" value="F:deaminase activity"/>
    <property type="evidence" value="ECO:0007669"/>
    <property type="project" value="TreeGrafter"/>
</dbReference>
<dbReference type="AlphaFoldDB" id="A0A3D9CQC1"/>
<dbReference type="GO" id="GO:0005829">
    <property type="term" value="C:cytosol"/>
    <property type="evidence" value="ECO:0007669"/>
    <property type="project" value="TreeGrafter"/>
</dbReference>
<dbReference type="SUPFAM" id="SSF55298">
    <property type="entry name" value="YjgF-like"/>
    <property type="match status" value="1"/>
</dbReference>
<organism evidence="2 3">
    <name type="scientific">Chryseobacterium flavum</name>
    <dbReference type="NCBI Taxonomy" id="415851"/>
    <lineage>
        <taxon>Bacteria</taxon>
        <taxon>Pseudomonadati</taxon>
        <taxon>Bacteroidota</taxon>
        <taxon>Flavobacteriia</taxon>
        <taxon>Flavobacteriales</taxon>
        <taxon>Weeksellaceae</taxon>
        <taxon>Chryseobacterium group</taxon>
        <taxon>Chryseobacterium</taxon>
    </lineage>
</organism>
<dbReference type="NCBIfam" id="TIGR00004">
    <property type="entry name" value="Rid family detoxifying hydrolase"/>
    <property type="match status" value="1"/>
</dbReference>
<dbReference type="PANTHER" id="PTHR11803">
    <property type="entry name" value="2-IMINOBUTANOATE/2-IMINOPROPANOATE DEAMINASE RIDA"/>
    <property type="match status" value="1"/>
</dbReference>
<reference evidence="2 3" key="1">
    <citation type="journal article" date="2007" name="Int. J. Syst. Evol. Microbiol.">
        <title>Chryseobacterium flavum sp. nov., isolated from polluted soil.</title>
        <authorList>
            <person name="Zhou Y."/>
            <person name="Dong J."/>
            <person name="Wang X."/>
            <person name="Huang X."/>
            <person name="Zhang K.Y."/>
            <person name="Zhang Y.Q."/>
            <person name="Guo Y.F."/>
            <person name="Lai R."/>
            <person name="Li W.J."/>
        </authorList>
    </citation>
    <scope>NUCLEOTIDE SEQUENCE [LARGE SCALE GENOMIC DNA]</scope>
    <source>
        <strain evidence="2 3">KCTC 12877</strain>
    </source>
</reference>
<name>A0A3D9CQC1_9FLAO</name>
<proteinExistence type="inferred from homology"/>
<dbReference type="InterPro" id="IPR035959">
    <property type="entry name" value="RutC-like_sf"/>
</dbReference>
<dbReference type="PANTHER" id="PTHR11803:SF58">
    <property type="entry name" value="PROTEIN HMF1-RELATED"/>
    <property type="match status" value="1"/>
</dbReference>
<dbReference type="FunFam" id="3.30.1330.40:FF:000001">
    <property type="entry name" value="L-PSP family endoribonuclease"/>
    <property type="match status" value="1"/>
</dbReference>
<dbReference type="CDD" id="cd00448">
    <property type="entry name" value="YjgF_YER057c_UK114_family"/>
    <property type="match status" value="1"/>
</dbReference>
<evidence type="ECO:0008006" key="4">
    <source>
        <dbReference type="Google" id="ProtNLM"/>
    </source>
</evidence>
<dbReference type="OrthoDB" id="9803101at2"/>
<dbReference type="InterPro" id="IPR006056">
    <property type="entry name" value="RidA"/>
</dbReference>
<dbReference type="Proteomes" id="UP000256769">
    <property type="component" value="Unassembled WGS sequence"/>
</dbReference>
<comment type="similarity">
    <text evidence="1">Belongs to the RutC family.</text>
</comment>
<protein>
    <recommendedName>
        <fullName evidence="4">RidA family protein</fullName>
    </recommendedName>
</protein>
<dbReference type="Pfam" id="PF01042">
    <property type="entry name" value="Ribonuc_L-PSP"/>
    <property type="match status" value="1"/>
</dbReference>
<dbReference type="Gene3D" id="3.30.1330.40">
    <property type="entry name" value="RutC-like"/>
    <property type="match status" value="1"/>
</dbReference>
<evidence type="ECO:0000256" key="1">
    <source>
        <dbReference type="ARBA" id="ARBA00010552"/>
    </source>
</evidence>
<gene>
    <name evidence="2" type="ORF">DRF59_06705</name>
</gene>
<dbReference type="EMBL" id="QNUE01000004">
    <property type="protein sequence ID" value="REC67995.1"/>
    <property type="molecule type" value="Genomic_DNA"/>
</dbReference>
<comment type="caution">
    <text evidence="2">The sequence shown here is derived from an EMBL/GenBank/DDBJ whole genome shotgun (WGS) entry which is preliminary data.</text>
</comment>